<dbReference type="Proteomes" id="UP000240429">
    <property type="component" value="Unassembled WGS sequence"/>
</dbReference>
<keyword evidence="3" id="KW-1185">Reference proteome</keyword>
<gene>
    <name evidence="2" type="ORF">C6Y14_11970</name>
</gene>
<protein>
    <submittedName>
        <fullName evidence="2">Uncharacterized protein</fullName>
    </submittedName>
</protein>
<evidence type="ECO:0000256" key="1">
    <source>
        <dbReference type="SAM" id="MobiDB-lite"/>
    </source>
</evidence>
<reference evidence="2 3" key="1">
    <citation type="submission" date="2018-03" db="EMBL/GenBank/DDBJ databases">
        <title>Streptomyces dioscori sp. nov., a novel endophytic actinobacterium isolated from bulbil of Dioscorea bulbifera L.</title>
        <authorList>
            <person name="Zhikuan W."/>
        </authorList>
    </citation>
    <scope>NUCLEOTIDE SEQUENCE [LARGE SCALE GENOMIC DNA]</scope>
    <source>
        <strain evidence="2 3">A217</strain>
    </source>
</reference>
<evidence type="ECO:0000313" key="2">
    <source>
        <dbReference type="EMBL" id="PSM42901.1"/>
    </source>
</evidence>
<comment type="caution">
    <text evidence="2">The sequence shown here is derived from an EMBL/GenBank/DDBJ whole genome shotgun (WGS) entry which is preliminary data.</text>
</comment>
<evidence type="ECO:0000313" key="3">
    <source>
        <dbReference type="Proteomes" id="UP000240429"/>
    </source>
</evidence>
<feature type="region of interest" description="Disordered" evidence="1">
    <location>
        <begin position="56"/>
        <end position="78"/>
    </location>
</feature>
<dbReference type="AlphaFoldDB" id="A0A2P8Q9G9"/>
<dbReference type="EMBL" id="PYBJ01000007">
    <property type="protein sequence ID" value="PSM42901.1"/>
    <property type="molecule type" value="Genomic_DNA"/>
</dbReference>
<organism evidence="2 3">
    <name type="scientific">Streptomyces dioscori</name>
    <dbReference type="NCBI Taxonomy" id="2109333"/>
    <lineage>
        <taxon>Bacteria</taxon>
        <taxon>Bacillati</taxon>
        <taxon>Actinomycetota</taxon>
        <taxon>Actinomycetes</taxon>
        <taxon>Kitasatosporales</taxon>
        <taxon>Streptomycetaceae</taxon>
        <taxon>Streptomyces</taxon>
        <taxon>Streptomyces aurantiacus group</taxon>
    </lineage>
</organism>
<name>A0A2P8Q9G9_9ACTN</name>
<proteinExistence type="predicted"/>
<sequence>MLQRAVELAQHPSFAFIAHLLEARITASIGAVDDALGSAPMEAQIDPSRTELIKPRKPHHSLVGTWGAPRSPSKSRFDMMTEPFRDSFFGTGTL</sequence>
<accession>A0A2P8Q9G9</accession>